<dbReference type="CDD" id="cd09272">
    <property type="entry name" value="RNase_HI_RT_Ty1"/>
    <property type="match status" value="1"/>
</dbReference>
<comment type="caution">
    <text evidence="2">The sequence shown here is derived from an EMBL/GenBank/DDBJ whole genome shotgun (WGS) entry which is preliminary data.</text>
</comment>
<evidence type="ECO:0000313" key="2">
    <source>
        <dbReference type="EMBL" id="GJS95962.1"/>
    </source>
</evidence>
<evidence type="ECO:0000313" key="3">
    <source>
        <dbReference type="Proteomes" id="UP001151760"/>
    </source>
</evidence>
<gene>
    <name evidence="2" type="ORF">Tco_0802930</name>
</gene>
<reference evidence="2" key="2">
    <citation type="submission" date="2022-01" db="EMBL/GenBank/DDBJ databases">
        <authorList>
            <person name="Yamashiro T."/>
            <person name="Shiraishi A."/>
            <person name="Satake H."/>
            <person name="Nakayama K."/>
        </authorList>
    </citation>
    <scope>NUCLEOTIDE SEQUENCE</scope>
</reference>
<dbReference type="EMBL" id="BQNB010011850">
    <property type="protein sequence ID" value="GJS95962.1"/>
    <property type="molecule type" value="Genomic_DNA"/>
</dbReference>
<organism evidence="2 3">
    <name type="scientific">Tanacetum coccineum</name>
    <dbReference type="NCBI Taxonomy" id="301880"/>
    <lineage>
        <taxon>Eukaryota</taxon>
        <taxon>Viridiplantae</taxon>
        <taxon>Streptophyta</taxon>
        <taxon>Embryophyta</taxon>
        <taxon>Tracheophyta</taxon>
        <taxon>Spermatophyta</taxon>
        <taxon>Magnoliopsida</taxon>
        <taxon>eudicotyledons</taxon>
        <taxon>Gunneridae</taxon>
        <taxon>Pentapetalae</taxon>
        <taxon>asterids</taxon>
        <taxon>campanulids</taxon>
        <taxon>Asterales</taxon>
        <taxon>Asteraceae</taxon>
        <taxon>Asteroideae</taxon>
        <taxon>Anthemideae</taxon>
        <taxon>Anthemidinae</taxon>
        <taxon>Tanacetum</taxon>
    </lineage>
</organism>
<dbReference type="InterPro" id="IPR013103">
    <property type="entry name" value="RVT_2"/>
</dbReference>
<dbReference type="Proteomes" id="UP001151760">
    <property type="component" value="Unassembled WGS sequence"/>
</dbReference>
<protein>
    <submittedName>
        <fullName evidence="2">Ribonuclease H-like domain-containing protein</fullName>
    </submittedName>
</protein>
<dbReference type="Pfam" id="PF07727">
    <property type="entry name" value="RVT_2"/>
    <property type="match status" value="1"/>
</dbReference>
<proteinExistence type="predicted"/>
<accession>A0ABQ5A3T0</accession>
<evidence type="ECO:0000259" key="1">
    <source>
        <dbReference type="Pfam" id="PF07727"/>
    </source>
</evidence>
<reference evidence="2" key="1">
    <citation type="journal article" date="2022" name="Int. J. Mol. Sci.">
        <title>Draft Genome of Tanacetum Coccineum: Genomic Comparison of Closely Related Tanacetum-Family Plants.</title>
        <authorList>
            <person name="Yamashiro T."/>
            <person name="Shiraishi A."/>
            <person name="Nakayama K."/>
            <person name="Satake H."/>
        </authorList>
    </citation>
    <scope>NUCLEOTIDE SEQUENCE</scope>
</reference>
<name>A0ABQ5A3T0_9ASTR</name>
<feature type="domain" description="Reverse transcriptase Ty1/copia-type" evidence="1">
    <location>
        <begin position="47"/>
        <end position="112"/>
    </location>
</feature>
<sequence>MKYTHLSSRNYCFSTSLNKSAEPSTFYVGVKDRNWVDVVEFEALNRNNTWSITCLPKGRKPIGSKWIFKIKDKASGEIERYKARQVAKGFSQRECIDYDETFIPIVTMTTMRDTFVALLVYVDDIVIRGSNVNQIESFKQYLKILRYLKGSPGYGIQLAANPIFHEKSKHFEIDLHLIREKVSAGVVKTIKVHTTQQIADIFTQGLNDKQHQVCFVISERVFYAAYLEFKGYRGLSVCGYISWSIALIRVNPNLSITLSKVHPSQSFSFDLF</sequence>
<keyword evidence="3" id="KW-1185">Reference proteome</keyword>